<keyword evidence="1" id="KW-1133">Transmembrane helix</keyword>
<feature type="transmembrane region" description="Helical" evidence="1">
    <location>
        <begin position="235"/>
        <end position="253"/>
    </location>
</feature>
<dbReference type="PANTHER" id="PTHR32502">
    <property type="entry name" value="N-ACETYLGALACTOSAMINE PERMEASE II COMPONENT-RELATED"/>
    <property type="match status" value="1"/>
</dbReference>
<dbReference type="InterPro" id="IPR004704">
    <property type="entry name" value="PTS_IID_man"/>
</dbReference>
<protein>
    <submittedName>
        <fullName evidence="2">PTS mannose transporter subunit IID</fullName>
    </submittedName>
</protein>
<feature type="transmembrane region" description="Helical" evidence="1">
    <location>
        <begin position="260"/>
        <end position="279"/>
    </location>
</feature>
<feature type="transmembrane region" description="Helical" evidence="1">
    <location>
        <begin position="146"/>
        <end position="167"/>
    </location>
</feature>
<name>A0A6N8UGN9_9FIRM</name>
<organism evidence="2 3">
    <name type="scientific">Copranaerobaculum intestinale</name>
    <dbReference type="NCBI Taxonomy" id="2692629"/>
    <lineage>
        <taxon>Bacteria</taxon>
        <taxon>Bacillati</taxon>
        <taxon>Bacillota</taxon>
        <taxon>Erysipelotrichia</taxon>
        <taxon>Erysipelotrichales</taxon>
        <taxon>Erysipelotrichaceae</taxon>
        <taxon>Copranaerobaculum</taxon>
    </lineage>
</organism>
<reference evidence="2 3" key="1">
    <citation type="submission" date="2019-12" db="EMBL/GenBank/DDBJ databases">
        <authorList>
            <person name="Yang R."/>
        </authorList>
    </citation>
    <scope>NUCLEOTIDE SEQUENCE [LARGE SCALE GENOMIC DNA]</scope>
    <source>
        <strain evidence="2 3">DONG20-135</strain>
    </source>
</reference>
<sequence>MTTNSKNTISPESKITKRDFWKVFTRSCTLDSAWNYERQQHLMYCYMMIPVLKRVYGDDKEKMAAALQRHMEFMACTPHIVTLLCGITGAMEEENAKNPNFDATSISAVRTSLMGPMAGVGDSFFWGTLLTIAVGIGVSFAKEGSILGPILFLAIINVPGFAARFYCLKAGFGYGVRFFSDMSATGVIEKITKAVSIVGLMAIGAMVATQVSFSITYKIGVVSGAGEPIQNYIDQIMPAFMPLVLFGVMYWLLGKNIKTTWILVAVIIISCLGVFLGILG</sequence>
<dbReference type="Proteomes" id="UP000434036">
    <property type="component" value="Unassembled WGS sequence"/>
</dbReference>
<dbReference type="InterPro" id="IPR050303">
    <property type="entry name" value="GatZ_KbaZ_carbometab"/>
</dbReference>
<reference evidence="2 3" key="2">
    <citation type="submission" date="2020-01" db="EMBL/GenBank/DDBJ databases">
        <title>Clostridiaceae sp. nov. isolated from the gut of human by culturomics.</title>
        <authorList>
            <person name="Chang Y."/>
        </authorList>
    </citation>
    <scope>NUCLEOTIDE SEQUENCE [LARGE SCALE GENOMIC DNA]</scope>
    <source>
        <strain evidence="2 3">DONG20-135</strain>
    </source>
</reference>
<evidence type="ECO:0000256" key="1">
    <source>
        <dbReference type="SAM" id="Phobius"/>
    </source>
</evidence>
<dbReference type="EMBL" id="WUUQ01000007">
    <property type="protein sequence ID" value="MXQ74407.1"/>
    <property type="molecule type" value="Genomic_DNA"/>
</dbReference>
<feature type="transmembrane region" description="Helical" evidence="1">
    <location>
        <begin position="194"/>
        <end position="215"/>
    </location>
</feature>
<dbReference type="AlphaFoldDB" id="A0A6N8UGN9"/>
<evidence type="ECO:0000313" key="2">
    <source>
        <dbReference type="EMBL" id="MXQ74407.1"/>
    </source>
</evidence>
<evidence type="ECO:0000313" key="3">
    <source>
        <dbReference type="Proteomes" id="UP000434036"/>
    </source>
</evidence>
<feature type="transmembrane region" description="Helical" evidence="1">
    <location>
        <begin position="123"/>
        <end position="140"/>
    </location>
</feature>
<proteinExistence type="predicted"/>
<dbReference type="GO" id="GO:0009401">
    <property type="term" value="P:phosphoenolpyruvate-dependent sugar phosphotransferase system"/>
    <property type="evidence" value="ECO:0007669"/>
    <property type="project" value="InterPro"/>
</dbReference>
<dbReference type="PANTHER" id="PTHR32502:SF23">
    <property type="entry name" value="TRANSPORT PROTEIN, PTS SYSTEM"/>
    <property type="match status" value="1"/>
</dbReference>
<dbReference type="GO" id="GO:0005886">
    <property type="term" value="C:plasma membrane"/>
    <property type="evidence" value="ECO:0007669"/>
    <property type="project" value="TreeGrafter"/>
</dbReference>
<comment type="caution">
    <text evidence="2">The sequence shown here is derived from an EMBL/GenBank/DDBJ whole genome shotgun (WGS) entry which is preliminary data.</text>
</comment>
<accession>A0A6N8UGN9</accession>
<dbReference type="PROSITE" id="PS51108">
    <property type="entry name" value="PTS_EIID"/>
    <property type="match status" value="1"/>
</dbReference>
<keyword evidence="3" id="KW-1185">Reference proteome</keyword>
<dbReference type="RefSeq" id="WP_160625795.1">
    <property type="nucleotide sequence ID" value="NZ_WUUQ01000007.1"/>
</dbReference>
<keyword evidence="1" id="KW-0812">Transmembrane</keyword>
<gene>
    <name evidence="2" type="ORF">GSF08_10770</name>
</gene>
<keyword evidence="1" id="KW-0472">Membrane</keyword>
<dbReference type="Pfam" id="PF03613">
    <property type="entry name" value="EIID-AGA"/>
    <property type="match status" value="1"/>
</dbReference>